<dbReference type="PROSITE" id="PS50119">
    <property type="entry name" value="ZF_BBOX"/>
    <property type="match status" value="1"/>
</dbReference>
<reference evidence="1" key="1">
    <citation type="journal article" date="2012" name="Nature">
        <title>The oyster genome reveals stress adaptation and complexity of shell formation.</title>
        <authorList>
            <person name="Zhang G."/>
            <person name="Fang X."/>
            <person name="Guo X."/>
            <person name="Li L."/>
            <person name="Luo R."/>
            <person name="Xu F."/>
            <person name="Yang P."/>
            <person name="Zhang L."/>
            <person name="Wang X."/>
            <person name="Qi H."/>
            <person name="Xiong Z."/>
            <person name="Que H."/>
            <person name="Xie Y."/>
            <person name="Holland P.W."/>
            <person name="Paps J."/>
            <person name="Zhu Y."/>
            <person name="Wu F."/>
            <person name="Chen Y."/>
            <person name="Wang J."/>
            <person name="Peng C."/>
            <person name="Meng J."/>
            <person name="Yang L."/>
            <person name="Liu J."/>
            <person name="Wen B."/>
            <person name="Zhang N."/>
            <person name="Huang Z."/>
            <person name="Zhu Q."/>
            <person name="Feng Y."/>
            <person name="Mount A."/>
            <person name="Hedgecock D."/>
            <person name="Xu Z."/>
            <person name="Liu Y."/>
            <person name="Domazet-Loso T."/>
            <person name="Du Y."/>
            <person name="Sun X."/>
            <person name="Zhang S."/>
            <person name="Liu B."/>
            <person name="Cheng P."/>
            <person name="Jiang X."/>
            <person name="Li J."/>
            <person name="Fan D."/>
            <person name="Wang W."/>
            <person name="Fu W."/>
            <person name="Wang T."/>
            <person name="Wang B."/>
            <person name="Zhang J."/>
            <person name="Peng Z."/>
            <person name="Li Y."/>
            <person name="Li N."/>
            <person name="Wang J."/>
            <person name="Chen M."/>
            <person name="He Y."/>
            <person name="Tan F."/>
            <person name="Song X."/>
            <person name="Zheng Q."/>
            <person name="Huang R."/>
            <person name="Yang H."/>
            <person name="Du X."/>
            <person name="Chen L."/>
            <person name="Yang M."/>
            <person name="Gaffney P.M."/>
            <person name="Wang S."/>
            <person name="Luo L."/>
            <person name="She Z."/>
            <person name="Ming Y."/>
            <person name="Huang W."/>
            <person name="Zhang S."/>
            <person name="Huang B."/>
            <person name="Zhang Y."/>
            <person name="Qu T."/>
            <person name="Ni P."/>
            <person name="Miao G."/>
            <person name="Wang J."/>
            <person name="Wang Q."/>
            <person name="Steinberg C.E."/>
            <person name="Wang H."/>
            <person name="Li N."/>
            <person name="Qian L."/>
            <person name="Zhang G."/>
            <person name="Li Y."/>
            <person name="Yang H."/>
            <person name="Liu X."/>
            <person name="Wang J."/>
            <person name="Yin Y."/>
            <person name="Wang J."/>
        </authorList>
    </citation>
    <scope>NUCLEOTIDE SEQUENCE [LARGE SCALE GENOMIC DNA]</scope>
    <source>
        <strain evidence="1">05x7-T-G4-1.051#20</strain>
    </source>
</reference>
<dbReference type="InterPro" id="IPR050952">
    <property type="entry name" value="TRIM-NHL_E3_ligases"/>
</dbReference>
<dbReference type="SUPFAM" id="SSF63825">
    <property type="entry name" value="YWTD domain"/>
    <property type="match status" value="1"/>
</dbReference>
<dbReference type="GO" id="GO:0000209">
    <property type="term" value="P:protein polyubiquitination"/>
    <property type="evidence" value="ECO:0007669"/>
    <property type="project" value="TreeGrafter"/>
</dbReference>
<gene>
    <name evidence="1" type="ORF">CGI_10015477</name>
</gene>
<dbReference type="InterPro" id="IPR000315">
    <property type="entry name" value="Znf_B-box"/>
</dbReference>
<proteinExistence type="predicted"/>
<dbReference type="HOGENOM" id="CLU_497188_0_0_1"/>
<dbReference type="InterPro" id="IPR011042">
    <property type="entry name" value="6-blade_b-propeller_TolB-like"/>
</dbReference>
<accession>K1QDP6</accession>
<dbReference type="InParanoid" id="K1QDP6"/>
<dbReference type="PANTHER" id="PTHR24104">
    <property type="entry name" value="E3 UBIQUITIN-PROTEIN LIGASE NHLRC1-RELATED"/>
    <property type="match status" value="1"/>
</dbReference>
<dbReference type="GO" id="GO:0061630">
    <property type="term" value="F:ubiquitin protein ligase activity"/>
    <property type="evidence" value="ECO:0007669"/>
    <property type="project" value="TreeGrafter"/>
</dbReference>
<protein>
    <submittedName>
        <fullName evidence="1">Tripartite motif-containing protein 2</fullName>
    </submittedName>
</protein>
<organism evidence="1">
    <name type="scientific">Magallana gigas</name>
    <name type="common">Pacific oyster</name>
    <name type="synonym">Crassostrea gigas</name>
    <dbReference type="NCBI Taxonomy" id="29159"/>
    <lineage>
        <taxon>Eukaryota</taxon>
        <taxon>Metazoa</taxon>
        <taxon>Spiralia</taxon>
        <taxon>Lophotrochozoa</taxon>
        <taxon>Mollusca</taxon>
        <taxon>Bivalvia</taxon>
        <taxon>Autobranchia</taxon>
        <taxon>Pteriomorphia</taxon>
        <taxon>Ostreida</taxon>
        <taxon>Ostreoidea</taxon>
        <taxon>Ostreidae</taxon>
        <taxon>Magallana</taxon>
    </lineage>
</organism>
<dbReference type="GO" id="GO:0008270">
    <property type="term" value="F:zinc ion binding"/>
    <property type="evidence" value="ECO:0007669"/>
    <property type="project" value="UniProtKB-KW"/>
</dbReference>
<dbReference type="GO" id="GO:0043161">
    <property type="term" value="P:proteasome-mediated ubiquitin-dependent protein catabolic process"/>
    <property type="evidence" value="ECO:0007669"/>
    <property type="project" value="TreeGrafter"/>
</dbReference>
<name>K1QDP6_MAGGI</name>
<evidence type="ECO:0000313" key="1">
    <source>
        <dbReference type="EMBL" id="EKC29204.1"/>
    </source>
</evidence>
<dbReference type="AlphaFoldDB" id="K1QDP6"/>
<dbReference type="Gene3D" id="2.120.10.30">
    <property type="entry name" value="TolB, C-terminal domain"/>
    <property type="match status" value="1"/>
</dbReference>
<dbReference type="EMBL" id="JH817220">
    <property type="protein sequence ID" value="EKC29204.1"/>
    <property type="molecule type" value="Genomic_DNA"/>
</dbReference>
<dbReference type="PANTHER" id="PTHR24104:SF25">
    <property type="entry name" value="PROTEIN LIN-41"/>
    <property type="match status" value="1"/>
</dbReference>
<sequence>MVKGKEARVTRYNKKGKEIQNIQRDNKGQDLYDYPYYITKKSMMPLSETDLPLIVLHYLMCGTEDCKLKCQFYCSSCHRPMCEQCRDEHQKSPDTKNHELVPFRQPKRHLPVEKCKEHPTKEIDMIYASFDNSGKQTLPLSFPVTKVSEYTVPGVNSVWHISLSKAGRIWVSDDRGYLIQTDLQGNQLQKIHSRGEYGYHTLTQDGDLIYTDRKNKVIKRIARDNTITEFIKTGDWEPICIYCSRINGDILVGMRKDYEAKVTRYSKTGKEIQTIQRDNKGKELYGDPHYITENINGDICTSDYNKQAVVVVDKSGQYRFSYKGQGTNFRPYGICTDIVGHIIVCDGISVYILNQDDQLLSLLTTQQIVGYPSSLSLDVQNNLHDMEQFSRDHGKAHEGAGFSPYKAFQHWTHLPDFREGLFHHTKDYWDEMDSQEMPKELMERMKIIVQAETHGKSQLSLLDNKIRDLKVRIKRCSKSGNKAYKYTLEHRKRVAQNVRAVYQRYVMKKKVEAARLLIRDFMRQTLPAVRNRVIGQETASSSEETDRE</sequence>